<name>A0AAV6JLC4_9ERIC</name>
<feature type="transmembrane region" description="Helical" evidence="10">
    <location>
        <begin position="984"/>
        <end position="1007"/>
    </location>
</feature>
<dbReference type="InterPro" id="IPR036412">
    <property type="entry name" value="HAD-like_sf"/>
</dbReference>
<dbReference type="GO" id="GO:0016020">
    <property type="term" value="C:membrane"/>
    <property type="evidence" value="ECO:0007669"/>
    <property type="project" value="UniProtKB-SubCell"/>
</dbReference>
<evidence type="ECO:0000256" key="2">
    <source>
        <dbReference type="ARBA" id="ARBA00022692"/>
    </source>
</evidence>
<dbReference type="Proteomes" id="UP000823749">
    <property type="component" value="Chromosome 7"/>
</dbReference>
<gene>
    <name evidence="14" type="ORF">RHGRI_021741</name>
</gene>
<keyword evidence="7" id="KW-1278">Translocase</keyword>
<feature type="domain" description="Cation-transporting P-type ATPase C-terminal" evidence="12">
    <location>
        <begin position="936"/>
        <end position="1134"/>
    </location>
</feature>
<keyword evidence="9 10" id="KW-0472">Membrane</keyword>
<dbReference type="FunFam" id="3.40.50.1000:FF:000083">
    <property type="entry name" value="Sodium/potassium-transporting ATPase subunit alpha"/>
    <property type="match status" value="1"/>
</dbReference>
<evidence type="ECO:0000256" key="10">
    <source>
        <dbReference type="SAM" id="Phobius"/>
    </source>
</evidence>
<protein>
    <recommendedName>
        <fullName evidence="16">Calcium-transporting ATPase</fullName>
    </recommendedName>
</protein>
<dbReference type="InterPro" id="IPR059000">
    <property type="entry name" value="ATPase_P-type_domA"/>
</dbReference>
<sequence>MVMIAGEDSLEGWNLCFENFVRSFGLGMGKDGYPPQPQGYPQQNNPYVQPLPPPPLPPGVTYYAEPSPPPPSCLDAWLEKSYTFQVLEFFGVDPTKGLADSQVAEHARLYGRNGMYHFQLLCRFYLDGNVSVCEGGGDGGGGVVKVGMEWEWWWWCNGGSEWWRWSGDCAMVAWWWRRRGGGGSGVVVVVEWWRWWLCNGGGGMIVVVVVGWNGGGGGLMVMVVKWWCWGGSGGGGGGDGLMVMVVKWWHLIFFFCECTCNALNVGTPFWRLVLKQFDDLLVKILIAAAAVSFFLALMNGETGLTAFLEPSVILMILAANAAVGVITETNAEKALEELRAYQADVATVLRNGCFSILPATDLVPGDIVEVSVGCKIPADMRMIEMLTDQLRVDQAILTGESCSVGKELGSTLATKAVYQDKTNILFSGTVVVAGRARAVVVGVGSNTAMGSIRDSMLRTEDEVTPLKKKLDEFGTFLAKVIAGICVLVWVVNIGHFRDPAHGGFLRGAIHYFKIAVALAVAAIPEGLPAVVTTTTEYGVSGTTYAPDGFIFSTTGMQLEFPAQLPCLLHIAMCSALCNESVLQYNPDKGNYEKIGESTEVALRVLAEKVGLPGFDAMPSALNMLSNHERASYCNHYWESQFKKVSVLEFSRDRKMMSVLCSRKQMEIMFSKGAPESIISRCTSVLCNDDGSTVPLTANIRDELESRFRSFAGKETLRCLALALKRMPMGQQALSFDDEKDLTFIGLVGMLDPPREEVSNAILSCMTAGIRVIVVTGDNKSTAESLCQKIGAFNHLEDFSGYSYTASEFEELPALQKTVALQRMTLFTRVEPSHKRMLVEALQHQNEVVAMTGDGVNDAPALKKADIGIAMGSGTAVAKSASDMVLADDNFATIVAAVAEGRAIYNNTKQFIRYMISSNIGEVVCIFVAAVLGIPDTLVPVQLLWVNLVTDGLPATAIGFNKQDCDVMKAKPRKVNEAVVSGWLFFRYLVIGAYVGLATIAGFIWWFVYADSGPKLPYVELMNFDTCSSRETNYSCSVFTDRHPSTVAMTVLVVVEMFNALNNLSENQSLLVIPPWSNLWLVGSIVLTMLLHILVLYVGPLSALFSVTPLSWAEWTVVLYISFPVIIIDEILKFFSRNSSGMRFKLRLRRGDILPKREVRDK</sequence>
<dbReference type="GO" id="GO:0005524">
    <property type="term" value="F:ATP binding"/>
    <property type="evidence" value="ECO:0007669"/>
    <property type="project" value="UniProtKB-KW"/>
</dbReference>
<feature type="transmembrane region" description="Helical" evidence="10">
    <location>
        <begin position="508"/>
        <end position="527"/>
    </location>
</feature>
<dbReference type="FunFam" id="1.20.1110.10:FF:000065">
    <property type="entry name" value="Sarcoplasmic/endoplasmic reticulum calcium ATPase 1"/>
    <property type="match status" value="2"/>
</dbReference>
<dbReference type="Pfam" id="PF00122">
    <property type="entry name" value="E1-E2_ATPase"/>
    <property type="match status" value="1"/>
</dbReference>
<dbReference type="Pfam" id="PF00689">
    <property type="entry name" value="Cation_ATPase_C"/>
    <property type="match status" value="1"/>
</dbReference>
<evidence type="ECO:0000256" key="6">
    <source>
        <dbReference type="ARBA" id="ARBA00022842"/>
    </source>
</evidence>
<feature type="transmembrane region" description="Helical" evidence="10">
    <location>
        <begin position="1078"/>
        <end position="1096"/>
    </location>
</feature>
<dbReference type="SFLD" id="SFLDS00003">
    <property type="entry name" value="Haloacid_Dehalogenase"/>
    <property type="match status" value="1"/>
</dbReference>
<accession>A0AAV6JLC4</accession>
<dbReference type="PANTHER" id="PTHR42861">
    <property type="entry name" value="CALCIUM-TRANSPORTING ATPASE"/>
    <property type="match status" value="1"/>
</dbReference>
<organism evidence="14 15">
    <name type="scientific">Rhododendron griersonianum</name>
    <dbReference type="NCBI Taxonomy" id="479676"/>
    <lineage>
        <taxon>Eukaryota</taxon>
        <taxon>Viridiplantae</taxon>
        <taxon>Streptophyta</taxon>
        <taxon>Embryophyta</taxon>
        <taxon>Tracheophyta</taxon>
        <taxon>Spermatophyta</taxon>
        <taxon>Magnoliopsida</taxon>
        <taxon>eudicotyledons</taxon>
        <taxon>Gunneridae</taxon>
        <taxon>Pentapetalae</taxon>
        <taxon>asterids</taxon>
        <taxon>Ericales</taxon>
        <taxon>Ericaceae</taxon>
        <taxon>Ericoideae</taxon>
        <taxon>Rhodoreae</taxon>
        <taxon>Rhododendron</taxon>
    </lineage>
</organism>
<dbReference type="InterPro" id="IPR001757">
    <property type="entry name" value="P_typ_ATPase"/>
</dbReference>
<dbReference type="Pfam" id="PF08282">
    <property type="entry name" value="Hydrolase_3"/>
    <property type="match status" value="1"/>
</dbReference>
<dbReference type="AlphaFoldDB" id="A0AAV6JLC4"/>
<dbReference type="Pfam" id="PF00690">
    <property type="entry name" value="Cation_ATPase_N"/>
    <property type="match status" value="1"/>
</dbReference>
<feature type="transmembrane region" description="Helical" evidence="10">
    <location>
        <begin position="204"/>
        <end position="228"/>
    </location>
</feature>
<evidence type="ECO:0000256" key="8">
    <source>
        <dbReference type="ARBA" id="ARBA00022989"/>
    </source>
</evidence>
<feature type="domain" description="P-type ATPase A" evidence="11">
    <location>
        <begin position="342"/>
        <end position="456"/>
    </location>
</feature>
<feature type="domain" description="Cation-transporting P-type ATPase N-terminal" evidence="13">
    <location>
        <begin position="266"/>
        <end position="292"/>
    </location>
</feature>
<feature type="transmembrane region" description="Helical" evidence="10">
    <location>
        <begin position="910"/>
        <end position="933"/>
    </location>
</feature>
<evidence type="ECO:0000256" key="1">
    <source>
        <dbReference type="ARBA" id="ARBA00004141"/>
    </source>
</evidence>
<feature type="transmembrane region" description="Helical" evidence="10">
    <location>
        <begin position="248"/>
        <end position="273"/>
    </location>
</feature>
<dbReference type="GO" id="GO:0016887">
    <property type="term" value="F:ATP hydrolysis activity"/>
    <property type="evidence" value="ECO:0007669"/>
    <property type="project" value="InterPro"/>
</dbReference>
<keyword evidence="5" id="KW-0067">ATP-binding</keyword>
<dbReference type="GO" id="GO:0070588">
    <property type="term" value="P:calcium ion transmembrane transport"/>
    <property type="evidence" value="ECO:0007669"/>
    <property type="project" value="UniProtKB-ARBA"/>
</dbReference>
<dbReference type="SUPFAM" id="SSF81665">
    <property type="entry name" value="Calcium ATPase, transmembrane domain M"/>
    <property type="match status" value="1"/>
</dbReference>
<dbReference type="Gene3D" id="2.70.150.10">
    <property type="entry name" value="Calcium-transporting ATPase, cytoplasmic transduction domain A"/>
    <property type="match status" value="1"/>
</dbReference>
<feature type="transmembrane region" description="Helical" evidence="10">
    <location>
        <begin position="280"/>
        <end position="298"/>
    </location>
</feature>
<dbReference type="InterPro" id="IPR023299">
    <property type="entry name" value="ATPase_P-typ_cyto_dom_N"/>
</dbReference>
<evidence type="ECO:0000256" key="3">
    <source>
        <dbReference type="ARBA" id="ARBA00022741"/>
    </source>
</evidence>
<dbReference type="EMBL" id="JACTNZ010000007">
    <property type="protein sequence ID" value="KAG5542006.1"/>
    <property type="molecule type" value="Genomic_DNA"/>
</dbReference>
<evidence type="ECO:0000256" key="5">
    <source>
        <dbReference type="ARBA" id="ARBA00022840"/>
    </source>
</evidence>
<keyword evidence="15" id="KW-1185">Reference proteome</keyword>
<dbReference type="Gene3D" id="3.40.1110.10">
    <property type="entry name" value="Calcium-transporting ATPase, cytoplasmic domain N"/>
    <property type="match status" value="1"/>
</dbReference>
<dbReference type="Pfam" id="PF13246">
    <property type="entry name" value="Cation_ATPase"/>
    <property type="match status" value="1"/>
</dbReference>
<dbReference type="SUPFAM" id="SSF56784">
    <property type="entry name" value="HAD-like"/>
    <property type="match status" value="1"/>
</dbReference>
<dbReference type="PRINTS" id="PR00119">
    <property type="entry name" value="CATATPASE"/>
</dbReference>
<keyword evidence="8 10" id="KW-1133">Transmembrane helix</keyword>
<evidence type="ECO:0000259" key="11">
    <source>
        <dbReference type="Pfam" id="PF00122"/>
    </source>
</evidence>
<keyword evidence="2 10" id="KW-0812">Transmembrane</keyword>
<dbReference type="SUPFAM" id="SSF81653">
    <property type="entry name" value="Calcium ATPase, transduction domain A"/>
    <property type="match status" value="1"/>
</dbReference>
<dbReference type="InterPro" id="IPR023214">
    <property type="entry name" value="HAD_sf"/>
</dbReference>
<keyword evidence="6" id="KW-0460">Magnesium</keyword>
<dbReference type="NCBIfam" id="TIGR01494">
    <property type="entry name" value="ATPase_P-type"/>
    <property type="match status" value="2"/>
</dbReference>
<feature type="transmembrane region" description="Helical" evidence="10">
    <location>
        <begin position="304"/>
        <end position="326"/>
    </location>
</feature>
<evidence type="ECO:0000259" key="13">
    <source>
        <dbReference type="Pfam" id="PF00690"/>
    </source>
</evidence>
<keyword evidence="3" id="KW-0547">Nucleotide-binding</keyword>
<evidence type="ECO:0000256" key="4">
    <source>
        <dbReference type="ARBA" id="ARBA00022837"/>
    </source>
</evidence>
<feature type="transmembrane region" description="Helical" evidence="10">
    <location>
        <begin position="476"/>
        <end position="496"/>
    </location>
</feature>
<dbReference type="Gene3D" id="3.40.50.1000">
    <property type="entry name" value="HAD superfamily/HAD-like"/>
    <property type="match status" value="1"/>
</dbReference>
<feature type="transmembrane region" description="Helical" evidence="10">
    <location>
        <begin position="1116"/>
        <end position="1134"/>
    </location>
</feature>
<dbReference type="FunFam" id="3.40.1110.10:FF:000037">
    <property type="entry name" value="Calcium-transporting ATPase"/>
    <property type="match status" value="1"/>
</dbReference>
<dbReference type="InterPro" id="IPR023298">
    <property type="entry name" value="ATPase_P-typ_TM_dom_sf"/>
</dbReference>
<proteinExistence type="predicted"/>
<comment type="caution">
    <text evidence="14">The sequence shown here is derived from an EMBL/GenBank/DDBJ whole genome shotgun (WGS) entry which is preliminary data.</text>
</comment>
<evidence type="ECO:0000256" key="9">
    <source>
        <dbReference type="ARBA" id="ARBA00023136"/>
    </source>
</evidence>
<comment type="subcellular location">
    <subcellularLocation>
        <location evidence="1">Membrane</location>
        <topology evidence="1">Multi-pass membrane protein</topology>
    </subcellularLocation>
</comment>
<dbReference type="InterPro" id="IPR008250">
    <property type="entry name" value="ATPase_P-typ_transduc_dom_A_sf"/>
</dbReference>
<dbReference type="InterPro" id="IPR006068">
    <property type="entry name" value="ATPase_P-typ_cation-transptr_C"/>
</dbReference>
<evidence type="ECO:0000313" key="15">
    <source>
        <dbReference type="Proteomes" id="UP000823749"/>
    </source>
</evidence>
<evidence type="ECO:0000313" key="14">
    <source>
        <dbReference type="EMBL" id="KAG5542006.1"/>
    </source>
</evidence>
<evidence type="ECO:0008006" key="16">
    <source>
        <dbReference type="Google" id="ProtNLM"/>
    </source>
</evidence>
<dbReference type="FunFam" id="2.70.150.10:FF:000055">
    <property type="entry name" value="Calcium-transporting ATPase"/>
    <property type="match status" value="1"/>
</dbReference>
<dbReference type="Gene3D" id="1.20.1110.10">
    <property type="entry name" value="Calcium-transporting ATPase, transmembrane domain"/>
    <property type="match status" value="2"/>
</dbReference>
<evidence type="ECO:0000259" key="12">
    <source>
        <dbReference type="Pfam" id="PF00689"/>
    </source>
</evidence>
<dbReference type="GO" id="GO:0046873">
    <property type="term" value="F:metal ion transmembrane transporter activity"/>
    <property type="evidence" value="ECO:0007669"/>
    <property type="project" value="UniProtKB-ARBA"/>
</dbReference>
<dbReference type="InterPro" id="IPR004014">
    <property type="entry name" value="ATPase_P-typ_cation-transptr_N"/>
</dbReference>
<dbReference type="SUPFAM" id="SSF81660">
    <property type="entry name" value="Metal cation-transporting ATPase, ATP-binding domain N"/>
    <property type="match status" value="1"/>
</dbReference>
<evidence type="ECO:0000256" key="7">
    <source>
        <dbReference type="ARBA" id="ARBA00022967"/>
    </source>
</evidence>
<reference evidence="14" key="1">
    <citation type="submission" date="2020-08" db="EMBL/GenBank/DDBJ databases">
        <title>Plant Genome Project.</title>
        <authorList>
            <person name="Zhang R.-G."/>
        </authorList>
    </citation>
    <scope>NUCLEOTIDE SEQUENCE</scope>
    <source>
        <strain evidence="14">WSP0</strain>
        <tissue evidence="14">Leaf</tissue>
    </source>
</reference>
<keyword evidence="4" id="KW-0106">Calcium</keyword>